<dbReference type="OrthoDB" id="2314769at2759"/>
<dbReference type="EMBL" id="BLAL01000274">
    <property type="protein sequence ID" value="GES98785.1"/>
    <property type="molecule type" value="Genomic_DNA"/>
</dbReference>
<gene>
    <name evidence="7" type="ORF">RCL2_002532100</name>
    <name evidence="6" type="ORF">RclHR1_02570019</name>
</gene>
<evidence type="ECO:0000256" key="1">
    <source>
        <dbReference type="ARBA" id="ARBA00022527"/>
    </source>
</evidence>
<dbReference type="SUPFAM" id="SSF56112">
    <property type="entry name" value="Protein kinase-like (PK-like)"/>
    <property type="match status" value="2"/>
</dbReference>
<dbReference type="Gene3D" id="1.20.930.20">
    <property type="entry name" value="Adaptor protein Cbl, N-terminal domain"/>
    <property type="match status" value="1"/>
</dbReference>
<dbReference type="InterPro" id="IPR051681">
    <property type="entry name" value="Ser/Thr_Kinases-Pseudokinases"/>
</dbReference>
<dbReference type="SMART" id="SM00671">
    <property type="entry name" value="SEL1"/>
    <property type="match status" value="2"/>
</dbReference>
<reference evidence="7" key="2">
    <citation type="submission" date="2019-10" db="EMBL/GenBank/DDBJ databases">
        <title>Conservation and host-specific expression of non-tandemly repeated heterogenous ribosome RNA gene in arbuscular mycorrhizal fungi.</title>
        <authorList>
            <person name="Maeda T."/>
            <person name="Kobayashi Y."/>
            <person name="Nakagawa T."/>
            <person name="Ezawa T."/>
            <person name="Yamaguchi K."/>
            <person name="Bino T."/>
            <person name="Nishimoto Y."/>
            <person name="Shigenobu S."/>
            <person name="Kawaguchi M."/>
        </authorList>
    </citation>
    <scope>NUCLEOTIDE SEQUENCE</scope>
    <source>
        <strain evidence="7">HR1</strain>
    </source>
</reference>
<dbReference type="Proteomes" id="UP000247702">
    <property type="component" value="Unassembled WGS sequence"/>
</dbReference>
<dbReference type="InterPro" id="IPR011009">
    <property type="entry name" value="Kinase-like_dom_sf"/>
</dbReference>
<dbReference type="Gene3D" id="1.25.40.10">
    <property type="entry name" value="Tetratricopeptide repeat domain"/>
    <property type="match status" value="1"/>
</dbReference>
<dbReference type="EMBL" id="BEXD01001746">
    <property type="protein sequence ID" value="GBB95585.1"/>
    <property type="molecule type" value="Genomic_DNA"/>
</dbReference>
<protein>
    <submittedName>
        <fullName evidence="7">Kinase-like domain-containing protein</fullName>
    </submittedName>
</protein>
<comment type="caution">
    <text evidence="6">The sequence shown here is derived from an EMBL/GenBank/DDBJ whole genome shotgun (WGS) entry which is preliminary data.</text>
</comment>
<evidence type="ECO:0000313" key="7">
    <source>
        <dbReference type="EMBL" id="GES98785.1"/>
    </source>
</evidence>
<dbReference type="GO" id="GO:0097527">
    <property type="term" value="P:necroptotic signaling pathway"/>
    <property type="evidence" value="ECO:0007669"/>
    <property type="project" value="TreeGrafter"/>
</dbReference>
<organism evidence="6 8">
    <name type="scientific">Rhizophagus clarus</name>
    <dbReference type="NCBI Taxonomy" id="94130"/>
    <lineage>
        <taxon>Eukaryota</taxon>
        <taxon>Fungi</taxon>
        <taxon>Fungi incertae sedis</taxon>
        <taxon>Mucoromycota</taxon>
        <taxon>Glomeromycotina</taxon>
        <taxon>Glomeromycetes</taxon>
        <taxon>Glomerales</taxon>
        <taxon>Glomeraceae</taxon>
        <taxon>Rhizophagus</taxon>
    </lineage>
</organism>
<keyword evidence="1" id="KW-0723">Serine/threonine-protein kinase</keyword>
<evidence type="ECO:0000313" key="6">
    <source>
        <dbReference type="EMBL" id="GBB95585.1"/>
    </source>
</evidence>
<dbReference type="CDD" id="cd21037">
    <property type="entry name" value="MLKL_NTD"/>
    <property type="match status" value="1"/>
</dbReference>
<dbReference type="AlphaFoldDB" id="A0A2Z6R0X5"/>
<dbReference type="PROSITE" id="PS00107">
    <property type="entry name" value="PROTEIN_KINASE_ATP"/>
    <property type="match status" value="1"/>
</dbReference>
<feature type="domain" description="Protein kinase" evidence="5">
    <location>
        <begin position="34"/>
        <end position="297"/>
    </location>
</feature>
<dbReference type="InterPro" id="IPR000719">
    <property type="entry name" value="Prot_kinase_dom"/>
</dbReference>
<evidence type="ECO:0000259" key="5">
    <source>
        <dbReference type="PROSITE" id="PS50011"/>
    </source>
</evidence>
<dbReference type="Pfam" id="PF07714">
    <property type="entry name" value="PK_Tyr_Ser-Thr"/>
    <property type="match status" value="2"/>
</dbReference>
<dbReference type="GO" id="GO:0005524">
    <property type="term" value="F:ATP binding"/>
    <property type="evidence" value="ECO:0007669"/>
    <property type="project" value="UniProtKB-UniRule"/>
</dbReference>
<accession>A0A2Z6R0X5</accession>
<dbReference type="Pfam" id="PF08238">
    <property type="entry name" value="Sel1"/>
    <property type="match status" value="1"/>
</dbReference>
<dbReference type="SUPFAM" id="SSF81901">
    <property type="entry name" value="HCP-like"/>
    <property type="match status" value="1"/>
</dbReference>
<dbReference type="PANTHER" id="PTHR44329:SF298">
    <property type="entry name" value="MIXED LINEAGE KINASE DOMAIN-LIKE PROTEIN"/>
    <property type="match status" value="1"/>
</dbReference>
<evidence type="ECO:0000313" key="8">
    <source>
        <dbReference type="Proteomes" id="UP000247702"/>
    </source>
</evidence>
<dbReference type="Gene3D" id="1.10.510.10">
    <property type="entry name" value="Transferase(Phosphotransferase) domain 1"/>
    <property type="match status" value="2"/>
</dbReference>
<dbReference type="InterPro" id="IPR001245">
    <property type="entry name" value="Ser-Thr/Tyr_kinase_cat_dom"/>
</dbReference>
<dbReference type="GO" id="GO:0004674">
    <property type="term" value="F:protein serine/threonine kinase activity"/>
    <property type="evidence" value="ECO:0007669"/>
    <property type="project" value="UniProtKB-KW"/>
</dbReference>
<dbReference type="InterPro" id="IPR008271">
    <property type="entry name" value="Ser/Thr_kinase_AS"/>
</dbReference>
<dbReference type="InterPro" id="IPR017441">
    <property type="entry name" value="Protein_kinase_ATP_BS"/>
</dbReference>
<reference evidence="6 8" key="1">
    <citation type="submission" date="2017-11" db="EMBL/GenBank/DDBJ databases">
        <title>The genome of Rhizophagus clarus HR1 reveals common genetic basis of auxotrophy among arbuscular mycorrhizal fungi.</title>
        <authorList>
            <person name="Kobayashi Y."/>
        </authorList>
    </citation>
    <scope>NUCLEOTIDE SEQUENCE [LARGE SCALE GENOMIC DNA]</scope>
    <source>
        <strain evidence="6 8">HR1</strain>
    </source>
</reference>
<evidence type="ECO:0000256" key="2">
    <source>
        <dbReference type="ARBA" id="ARBA00022741"/>
    </source>
</evidence>
<evidence type="ECO:0000256" key="4">
    <source>
        <dbReference type="PROSITE-ProRule" id="PRU10141"/>
    </source>
</evidence>
<keyword evidence="2 4" id="KW-0547">Nucleotide-binding</keyword>
<dbReference type="InterPro" id="IPR011990">
    <property type="entry name" value="TPR-like_helical_dom_sf"/>
</dbReference>
<keyword evidence="7" id="KW-0418">Kinase</keyword>
<proteinExistence type="predicted"/>
<evidence type="ECO:0000256" key="3">
    <source>
        <dbReference type="ARBA" id="ARBA00022840"/>
    </source>
</evidence>
<dbReference type="GO" id="GO:0007166">
    <property type="term" value="P:cell surface receptor signaling pathway"/>
    <property type="evidence" value="ECO:0007669"/>
    <property type="project" value="InterPro"/>
</dbReference>
<dbReference type="InterPro" id="IPR036537">
    <property type="entry name" value="Adaptor_Cbl_N_dom_sf"/>
</dbReference>
<feature type="domain" description="Protein kinase" evidence="5">
    <location>
        <begin position="615"/>
        <end position="877"/>
    </location>
</feature>
<dbReference type="PROSITE" id="PS00108">
    <property type="entry name" value="PROTEIN_KINASE_ST"/>
    <property type="match status" value="1"/>
</dbReference>
<dbReference type="InterPro" id="IPR006597">
    <property type="entry name" value="Sel1-like"/>
</dbReference>
<dbReference type="PROSITE" id="PS50011">
    <property type="entry name" value="PROTEIN_KINASE_DOM"/>
    <property type="match status" value="2"/>
</dbReference>
<keyword evidence="3 4" id="KW-0067">ATP-binding</keyword>
<dbReference type="Proteomes" id="UP000615446">
    <property type="component" value="Unassembled WGS sequence"/>
</dbReference>
<keyword evidence="7" id="KW-0808">Transferase</keyword>
<name>A0A2Z6R0X5_9GLOM</name>
<sequence>MSKDTKTKDLNYYKDWLEDLISEENIKLYTYLDFVNIKPIGSGAYGNVVRASRKNYNRFFALKSFFNNDEQTLKEVVKELKLHRRIDDHDNIIRLYGITKVETDAAPKYSLVLEYADGGTLSTYLNDHFNELDWDNKTRLALQLASAVEFLHEEDIIHRDLHGNNILIHQKNIKLADFGLSKKIAEASSNTSKIFGVIPYVDPKSFDNIENYKLDKKSDVYSIGVLLWQISSGYKPFYDIDYNTNLALFILNGKREKIIDGTPVNYSDLYEVCWEYEPNKRPNIQEIVSTLKSMVYLEGIDTTIDNFIEKKEIHSLEEHETISELSKGTIDLNNELMSNNELNLIEYKTIEPKERVNSESKLIESEETNQPISISSKVTQLVSSSSTNIIIKSSELENSTNSFITGRTLKTIRATGAIGPYLPLIKAATDLISKIIGIYEAAEYNKIICETLINRVKLTDNAIDTLIRRKQRNEDKLYNNEYYKAFNRLIYNLKEIKEFAADITNIHGFRKYTKAYFVKEKFLKLTNDYDIIMKDLHFTTAVANEDQKKFDETALKEDLAEMSKYLKKRNDILENNDKADIIHDTIKHMMNHIDDDKQSLNDINRIIDLTSPLREKSDDKRGKGPNFVIRKIYKGLEVACKSILNNEEEMKTCSKTQRNFNILMKLSECKHILRFYGISMIENKNVMVFEWAEFGTLRQLYLNKHISWHYKVRIAFEICRGLIFLQCADILHRDLKCENILITENLEPKIYNFELARYSDGIVTNSGLIDLTTAGPWLAPEKLIDPINSRYTTQCEIFSFGMLIWELAFERIPYQGWETKKIVMHVAEGRRERITFKSSTPKICQDEFKKIINDTWKQEPQERISFMKLLDMLEELYNSIRISDNNSSGTFPDKLGLFRSNVTSDADLELPDKIISPIKPVISIEEGIQAFKDKDHKKAWECFNFHAENNNTEAKYWKGRYLWEGYLDDIQEREEEGKKLLKEAADEGNSDAQLRYAFTFKQVLDEDENRQIFVEYIKRAATEGNNSTAQFNLGDIYFKGKCNIPKDENEGIKWLTKAALQDNLKATKLLNQLGVDIYDINRY</sequence>
<keyword evidence="8" id="KW-1185">Reference proteome</keyword>
<dbReference type="PANTHER" id="PTHR44329">
    <property type="entry name" value="SERINE/THREONINE-PROTEIN KINASE TNNI3K-RELATED"/>
    <property type="match status" value="1"/>
</dbReference>
<dbReference type="InterPro" id="IPR059179">
    <property type="entry name" value="MLKL-like_MCAfunc"/>
</dbReference>
<feature type="binding site" evidence="4">
    <location>
        <position position="63"/>
    </location>
    <ligand>
        <name>ATP</name>
        <dbReference type="ChEBI" id="CHEBI:30616"/>
    </ligand>
</feature>
<dbReference type="SMART" id="SM00220">
    <property type="entry name" value="S_TKc"/>
    <property type="match status" value="2"/>
</dbReference>
<dbReference type="PRINTS" id="PR00109">
    <property type="entry name" value="TYRKINASE"/>
</dbReference>